<dbReference type="AlphaFoldDB" id="A0A7R6P376"/>
<dbReference type="KEGG" id="ajp:AMJAP_0445"/>
<accession>A0A7R6P376</accession>
<evidence type="ECO:0008006" key="3">
    <source>
        <dbReference type="Google" id="ProtNLM"/>
    </source>
</evidence>
<organism evidence="1 2">
    <name type="scientific">Amphritea japonica ATCC BAA-1530</name>
    <dbReference type="NCBI Taxonomy" id="1278309"/>
    <lineage>
        <taxon>Bacteria</taxon>
        <taxon>Pseudomonadati</taxon>
        <taxon>Pseudomonadota</taxon>
        <taxon>Gammaproteobacteria</taxon>
        <taxon>Oceanospirillales</taxon>
        <taxon>Oceanospirillaceae</taxon>
        <taxon>Amphritea</taxon>
    </lineage>
</organism>
<dbReference type="InterPro" id="IPR014949">
    <property type="entry name" value="DUF1820"/>
</dbReference>
<protein>
    <recommendedName>
        <fullName evidence="3">DUF1820 domain-containing protein</fullName>
    </recommendedName>
</protein>
<proteinExistence type="predicted"/>
<dbReference type="EMBL" id="AP014545">
    <property type="protein sequence ID" value="BBB25044.1"/>
    <property type="molecule type" value="Genomic_DNA"/>
</dbReference>
<gene>
    <name evidence="1" type="ORF">AMJAP_0445</name>
</gene>
<reference evidence="1 2" key="1">
    <citation type="journal article" date="2008" name="Int. J. Syst. Evol. Microbiol.">
        <title>Amphritea japonica sp. nov. and Amphritea balenae sp. nov., isolated from the sediment adjacent to sperm whale carcasses off Kagoshima, Japan.</title>
        <authorList>
            <person name="Miyazaki M."/>
            <person name="Nogi Y."/>
            <person name="Fujiwara Y."/>
            <person name="Kawato M."/>
            <person name="Nagahama T."/>
            <person name="Kubokawa K."/>
            <person name="Horikoshi K."/>
        </authorList>
    </citation>
    <scope>NUCLEOTIDE SEQUENCE [LARGE SCALE GENOMIC DNA]</scope>
    <source>
        <strain evidence="1 2">ATCC BAA-1530</strain>
    </source>
</reference>
<evidence type="ECO:0000313" key="2">
    <source>
        <dbReference type="Proteomes" id="UP000595663"/>
    </source>
</evidence>
<dbReference type="Pfam" id="PF08850">
    <property type="entry name" value="DUF1820"/>
    <property type="match status" value="1"/>
</dbReference>
<dbReference type="OrthoDB" id="5641137at2"/>
<evidence type="ECO:0000313" key="1">
    <source>
        <dbReference type="EMBL" id="BBB25044.1"/>
    </source>
</evidence>
<dbReference type="Proteomes" id="UP000595663">
    <property type="component" value="Chromosome"/>
</dbReference>
<name>A0A7R6P376_9GAMM</name>
<dbReference type="RefSeq" id="WP_019620778.1">
    <property type="nucleotide sequence ID" value="NZ_AP014545.1"/>
</dbReference>
<sequence length="106" mass="12365">MASEPIYRIKFLNQNEVYEIYAHNVYQSDLWGFLEVENFVFGSQSAMLVDPSEEKLKKQFEEVERSYIPMQAIIRIDEVKHEGVAKITEAKGTVTQFPVMPPRPRI</sequence>
<keyword evidence="2" id="KW-1185">Reference proteome</keyword>
<dbReference type="PIRSF" id="PIRSF028538">
    <property type="entry name" value="DUF1820"/>
    <property type="match status" value="1"/>
</dbReference>